<dbReference type="InterPro" id="IPR013785">
    <property type="entry name" value="Aldolase_TIM"/>
</dbReference>
<dbReference type="Pfam" id="PF00215">
    <property type="entry name" value="OMPdecase"/>
    <property type="match status" value="1"/>
</dbReference>
<dbReference type="Gene3D" id="3.20.20.70">
    <property type="entry name" value="Aldolase class I"/>
    <property type="match status" value="1"/>
</dbReference>
<keyword evidence="4" id="KW-1185">Reference proteome</keyword>
<feature type="domain" description="Orotidine 5'-phosphate decarboxylase" evidence="2">
    <location>
        <begin position="1"/>
        <end position="181"/>
    </location>
</feature>
<keyword evidence="1 3" id="KW-0456">Lyase</keyword>
<dbReference type="EC" id="4.1.1.23" evidence="3"/>
<dbReference type="AlphaFoldDB" id="A0A1X6ZTZ9"/>
<evidence type="ECO:0000256" key="1">
    <source>
        <dbReference type="ARBA" id="ARBA00023239"/>
    </source>
</evidence>
<reference evidence="3 4" key="1">
    <citation type="submission" date="2017-03" db="EMBL/GenBank/DDBJ databases">
        <authorList>
            <person name="Afonso C.L."/>
            <person name="Miller P.J."/>
            <person name="Scott M.A."/>
            <person name="Spackman E."/>
            <person name="Goraichik I."/>
            <person name="Dimitrov K.M."/>
            <person name="Suarez D.L."/>
            <person name="Swayne D.E."/>
        </authorList>
    </citation>
    <scope>NUCLEOTIDE SEQUENCE [LARGE SCALE GENOMIC DNA]</scope>
    <source>
        <strain evidence="3 4">CECT 8625</strain>
    </source>
</reference>
<dbReference type="InterPro" id="IPR011060">
    <property type="entry name" value="RibuloseP-bd_barrel"/>
</dbReference>
<dbReference type="InterPro" id="IPR001754">
    <property type="entry name" value="OMPdeCOase_dom"/>
</dbReference>
<proteinExistence type="predicted"/>
<gene>
    <name evidence="3" type="primary">pyrF</name>
    <name evidence="3" type="ORF">ROJ8625_03144</name>
</gene>
<dbReference type="GO" id="GO:0006207">
    <property type="term" value="P:'de novo' pyrimidine nucleobase biosynthetic process"/>
    <property type="evidence" value="ECO:0007669"/>
    <property type="project" value="InterPro"/>
</dbReference>
<protein>
    <submittedName>
        <fullName evidence="3">Orotidine 5'-phosphate decarboxylase</fullName>
        <ecNumber evidence="3">4.1.1.23</ecNumber>
    </submittedName>
</protein>
<dbReference type="EMBL" id="FWFK01000005">
    <property type="protein sequence ID" value="SLN61610.1"/>
    <property type="molecule type" value="Genomic_DNA"/>
</dbReference>
<dbReference type="GO" id="GO:0004590">
    <property type="term" value="F:orotidine-5'-phosphate decarboxylase activity"/>
    <property type="evidence" value="ECO:0007669"/>
    <property type="project" value="UniProtKB-EC"/>
</dbReference>
<sequence length="186" mass="19060">MTISERLGDSIGFYRIGLGMLTGGALALANELKQQHGKSILLDLRLGGIAEEVADAVHGLAQFEIDYLTVDNDVEVLRAGTSAVSGTATRILAAHRDHSNAARVATMADDAFAAGAHGIIVPAISVATVRQRPAANGKLVIANGLDAGEHAAEALRGGADHVVVGRSITEAADPVRAASDLLATLP</sequence>
<dbReference type="SUPFAM" id="SSF51366">
    <property type="entry name" value="Ribulose-phoshate binding barrel"/>
    <property type="match status" value="1"/>
</dbReference>
<dbReference type="Proteomes" id="UP000193570">
    <property type="component" value="Unassembled WGS sequence"/>
</dbReference>
<evidence type="ECO:0000313" key="3">
    <source>
        <dbReference type="EMBL" id="SLN61610.1"/>
    </source>
</evidence>
<name>A0A1X6ZTZ9_9RHOB</name>
<evidence type="ECO:0000259" key="2">
    <source>
        <dbReference type="SMART" id="SM00934"/>
    </source>
</evidence>
<dbReference type="SMART" id="SM00934">
    <property type="entry name" value="OMPdecase"/>
    <property type="match status" value="1"/>
</dbReference>
<accession>A0A1X6ZTZ9</accession>
<organism evidence="3 4">
    <name type="scientific">Roseivivax jejudonensis</name>
    <dbReference type="NCBI Taxonomy" id="1529041"/>
    <lineage>
        <taxon>Bacteria</taxon>
        <taxon>Pseudomonadati</taxon>
        <taxon>Pseudomonadota</taxon>
        <taxon>Alphaproteobacteria</taxon>
        <taxon>Rhodobacterales</taxon>
        <taxon>Roseobacteraceae</taxon>
        <taxon>Roseivivax</taxon>
    </lineage>
</organism>
<evidence type="ECO:0000313" key="4">
    <source>
        <dbReference type="Proteomes" id="UP000193570"/>
    </source>
</evidence>